<evidence type="ECO:0000313" key="3">
    <source>
        <dbReference type="Proteomes" id="UP000007754"/>
    </source>
</evidence>
<name>A0A674HPI9_TAEGU</name>
<organism evidence="2 3">
    <name type="scientific">Taeniopygia guttata</name>
    <name type="common">Zebra finch</name>
    <name type="synonym">Poephila guttata</name>
    <dbReference type="NCBI Taxonomy" id="59729"/>
    <lineage>
        <taxon>Eukaryota</taxon>
        <taxon>Metazoa</taxon>
        <taxon>Chordata</taxon>
        <taxon>Craniata</taxon>
        <taxon>Vertebrata</taxon>
        <taxon>Euteleostomi</taxon>
        <taxon>Archelosauria</taxon>
        <taxon>Archosauria</taxon>
        <taxon>Dinosauria</taxon>
        <taxon>Saurischia</taxon>
        <taxon>Theropoda</taxon>
        <taxon>Coelurosauria</taxon>
        <taxon>Aves</taxon>
        <taxon>Neognathae</taxon>
        <taxon>Neoaves</taxon>
        <taxon>Telluraves</taxon>
        <taxon>Australaves</taxon>
        <taxon>Passeriformes</taxon>
        <taxon>Passeroidea</taxon>
        <taxon>Estrildidae</taxon>
        <taxon>Estrildinae</taxon>
        <taxon>Taeniopygia</taxon>
    </lineage>
</organism>
<sequence>FSLFTPPKNTPNPFMGGLRPKFRFWGGDFWGFKPRKWKRESFGVPRPKFPFWGRARAEPPQPPRIPRGSARRGWESLPQQRPHKFPKPALSRSRGRRERA</sequence>
<proteinExistence type="predicted"/>
<reference evidence="2" key="2">
    <citation type="submission" date="2025-09" db="UniProtKB">
        <authorList>
            <consortium name="Ensembl"/>
        </authorList>
    </citation>
    <scope>IDENTIFICATION</scope>
</reference>
<dbReference type="Ensembl" id="ENSTGUT00000020572.1">
    <property type="protein sequence ID" value="ENSTGUP00000036908.1"/>
    <property type="gene ID" value="ENSTGUG00000026117.1"/>
</dbReference>
<reference evidence="2" key="1">
    <citation type="submission" date="2025-08" db="UniProtKB">
        <authorList>
            <consortium name="Ensembl"/>
        </authorList>
    </citation>
    <scope>IDENTIFICATION</scope>
</reference>
<evidence type="ECO:0000256" key="1">
    <source>
        <dbReference type="SAM" id="MobiDB-lite"/>
    </source>
</evidence>
<evidence type="ECO:0000313" key="2">
    <source>
        <dbReference type="Ensembl" id="ENSTGUP00000036908.1"/>
    </source>
</evidence>
<dbReference type="InParanoid" id="A0A674HPI9"/>
<dbReference type="AlphaFoldDB" id="A0A674HPI9"/>
<dbReference type="Proteomes" id="UP000007754">
    <property type="component" value="Unplaced"/>
</dbReference>
<feature type="region of interest" description="Disordered" evidence="1">
    <location>
        <begin position="50"/>
        <end position="100"/>
    </location>
</feature>
<accession>A0A674HPI9</accession>
<keyword evidence="3" id="KW-1185">Reference proteome</keyword>
<protein>
    <submittedName>
        <fullName evidence="2">Uncharacterized protein</fullName>
    </submittedName>
</protein>